<protein>
    <submittedName>
        <fullName evidence="2">Uncharacterized protein</fullName>
    </submittedName>
</protein>
<dbReference type="Proteomes" id="UP001469553">
    <property type="component" value="Unassembled WGS sequence"/>
</dbReference>
<comment type="caution">
    <text evidence="2">The sequence shown here is derived from an EMBL/GenBank/DDBJ whole genome shotgun (WGS) entry which is preliminary data.</text>
</comment>
<evidence type="ECO:0000313" key="3">
    <source>
        <dbReference type="Proteomes" id="UP001469553"/>
    </source>
</evidence>
<gene>
    <name evidence="2" type="ORF">AMECASPLE_020677</name>
</gene>
<feature type="transmembrane region" description="Helical" evidence="1">
    <location>
        <begin position="86"/>
        <end position="109"/>
    </location>
</feature>
<feature type="non-terminal residue" evidence="2">
    <location>
        <position position="1"/>
    </location>
</feature>
<sequence length="110" mass="12642">SCRSRGFLLDSITALLRKRLFFPSFTSLKLGTISRRVFSIIVLLMTQFGTSFIHQTEGLTFNSRILWYTKKFLVDSMTARYKKARIIIPPLLCYELSVLFGLIGLIILMS</sequence>
<reference evidence="2 3" key="1">
    <citation type="submission" date="2021-06" db="EMBL/GenBank/DDBJ databases">
        <authorList>
            <person name="Palmer J.M."/>
        </authorList>
    </citation>
    <scope>NUCLEOTIDE SEQUENCE [LARGE SCALE GENOMIC DNA]</scope>
    <source>
        <strain evidence="2 3">AS_MEX2019</strain>
        <tissue evidence="2">Muscle</tissue>
    </source>
</reference>
<accession>A0ABV0YFE5</accession>
<keyword evidence="3" id="KW-1185">Reference proteome</keyword>
<organism evidence="2 3">
    <name type="scientific">Ameca splendens</name>
    <dbReference type="NCBI Taxonomy" id="208324"/>
    <lineage>
        <taxon>Eukaryota</taxon>
        <taxon>Metazoa</taxon>
        <taxon>Chordata</taxon>
        <taxon>Craniata</taxon>
        <taxon>Vertebrata</taxon>
        <taxon>Euteleostomi</taxon>
        <taxon>Actinopterygii</taxon>
        <taxon>Neopterygii</taxon>
        <taxon>Teleostei</taxon>
        <taxon>Neoteleostei</taxon>
        <taxon>Acanthomorphata</taxon>
        <taxon>Ovalentaria</taxon>
        <taxon>Atherinomorphae</taxon>
        <taxon>Cyprinodontiformes</taxon>
        <taxon>Goodeidae</taxon>
        <taxon>Ameca</taxon>
    </lineage>
</organism>
<proteinExistence type="predicted"/>
<keyword evidence="1" id="KW-0812">Transmembrane</keyword>
<keyword evidence="1" id="KW-1133">Transmembrane helix</keyword>
<evidence type="ECO:0000313" key="2">
    <source>
        <dbReference type="EMBL" id="MEQ2292203.1"/>
    </source>
</evidence>
<name>A0ABV0YFE5_9TELE</name>
<dbReference type="EMBL" id="JAHRIP010029953">
    <property type="protein sequence ID" value="MEQ2292203.1"/>
    <property type="molecule type" value="Genomic_DNA"/>
</dbReference>
<keyword evidence="1" id="KW-0472">Membrane</keyword>
<evidence type="ECO:0000256" key="1">
    <source>
        <dbReference type="SAM" id="Phobius"/>
    </source>
</evidence>